<comment type="caution">
    <text evidence="2">The sequence shown here is derived from an EMBL/GenBank/DDBJ whole genome shotgun (WGS) entry which is preliminary data.</text>
</comment>
<feature type="chain" id="PRO_5040212031" evidence="1">
    <location>
        <begin position="17"/>
        <end position="79"/>
    </location>
</feature>
<dbReference type="AlphaFoldDB" id="A0A9P1N931"/>
<dbReference type="Proteomes" id="UP001152747">
    <property type="component" value="Unassembled WGS sequence"/>
</dbReference>
<feature type="signal peptide" evidence="1">
    <location>
        <begin position="1"/>
        <end position="16"/>
    </location>
</feature>
<evidence type="ECO:0000256" key="1">
    <source>
        <dbReference type="SAM" id="SignalP"/>
    </source>
</evidence>
<sequence>MIKVFLLFCLFSIGFSKIILGSLADYSDENEQNSLQECNEKAFANSKDPKTSVNTIGEPFTEAQLTKAKDYIKVRIYIQ</sequence>
<organism evidence="2 3">
    <name type="scientific">Caenorhabditis angaria</name>
    <dbReference type="NCBI Taxonomy" id="860376"/>
    <lineage>
        <taxon>Eukaryota</taxon>
        <taxon>Metazoa</taxon>
        <taxon>Ecdysozoa</taxon>
        <taxon>Nematoda</taxon>
        <taxon>Chromadorea</taxon>
        <taxon>Rhabditida</taxon>
        <taxon>Rhabditina</taxon>
        <taxon>Rhabditomorpha</taxon>
        <taxon>Rhabditoidea</taxon>
        <taxon>Rhabditidae</taxon>
        <taxon>Peloderinae</taxon>
        <taxon>Caenorhabditis</taxon>
    </lineage>
</organism>
<evidence type="ECO:0000313" key="3">
    <source>
        <dbReference type="Proteomes" id="UP001152747"/>
    </source>
</evidence>
<gene>
    <name evidence="2" type="ORF">CAMP_LOCUS15303</name>
</gene>
<evidence type="ECO:0000313" key="2">
    <source>
        <dbReference type="EMBL" id="CAI5452666.1"/>
    </source>
</evidence>
<accession>A0A9P1N931</accession>
<name>A0A9P1N931_9PELO</name>
<dbReference type="EMBL" id="CANHGI010000005">
    <property type="protein sequence ID" value="CAI5452666.1"/>
    <property type="molecule type" value="Genomic_DNA"/>
</dbReference>
<keyword evidence="3" id="KW-1185">Reference proteome</keyword>
<keyword evidence="1" id="KW-0732">Signal</keyword>
<reference evidence="2" key="1">
    <citation type="submission" date="2022-11" db="EMBL/GenBank/DDBJ databases">
        <authorList>
            <person name="Kikuchi T."/>
        </authorList>
    </citation>
    <scope>NUCLEOTIDE SEQUENCE</scope>
    <source>
        <strain evidence="2">PS1010</strain>
    </source>
</reference>
<protein>
    <submittedName>
        <fullName evidence="2">Uncharacterized protein</fullName>
    </submittedName>
</protein>
<proteinExistence type="predicted"/>